<evidence type="ECO:0000259" key="2">
    <source>
        <dbReference type="Pfam" id="PF01370"/>
    </source>
</evidence>
<dbReference type="InterPro" id="IPR010099">
    <property type="entry name" value="SDR39U1"/>
</dbReference>
<keyword evidence="5" id="KW-1185">Reference proteome</keyword>
<feature type="domain" description="DUF1731" evidence="3">
    <location>
        <begin position="251"/>
        <end position="297"/>
    </location>
</feature>
<evidence type="ECO:0008006" key="6">
    <source>
        <dbReference type="Google" id="ProtNLM"/>
    </source>
</evidence>
<dbReference type="Gene3D" id="3.40.50.720">
    <property type="entry name" value="NAD(P)-binding Rossmann-like Domain"/>
    <property type="match status" value="1"/>
</dbReference>
<proteinExistence type="inferred from homology"/>
<sequence>MHISITGGTGLVGSSLVALLLAEGHEVTILTRNPGKHSKNINHQKAHLASYDNLASVVEKSDAIINLAGHNLFDQRWNEVIKSKILKSRVKTTRAVVDAIGEAQNKPKVLVSASAVGYYGSRGDTVLDEDSPAGDDFLARVCLQWEEEADEVRKFGVRLVMPRIGIVLDKGGGALEKMITPFSMYVGGPLGNGSQYFPWIHTEDVSRALLFAIQEDQLHGAFNLSAPHPLTMKDFAQQLGEVMGRPSFFAVPEFALRLVVGEAAEALVASQRTVPRKLEKAGFTFSYPTLLKALQNLFED</sequence>
<dbReference type="RefSeq" id="WP_114984042.1">
    <property type="nucleotide sequence ID" value="NZ_CP027806.1"/>
</dbReference>
<evidence type="ECO:0000313" key="4">
    <source>
        <dbReference type="EMBL" id="AXJ00781.1"/>
    </source>
</evidence>
<dbReference type="CDD" id="cd05242">
    <property type="entry name" value="SDR_a8"/>
    <property type="match status" value="1"/>
</dbReference>
<dbReference type="SUPFAM" id="SSF51735">
    <property type="entry name" value="NAD(P)-binding Rossmann-fold domains"/>
    <property type="match status" value="1"/>
</dbReference>
<dbReference type="PANTHER" id="PTHR11092:SF0">
    <property type="entry name" value="EPIMERASE FAMILY PROTEIN SDR39U1"/>
    <property type="match status" value="1"/>
</dbReference>
<dbReference type="Proteomes" id="UP000254808">
    <property type="component" value="Chromosome"/>
</dbReference>
<dbReference type="PANTHER" id="PTHR11092">
    <property type="entry name" value="SUGAR NUCLEOTIDE EPIMERASE RELATED"/>
    <property type="match status" value="1"/>
</dbReference>
<dbReference type="InterPro" id="IPR013549">
    <property type="entry name" value="DUF1731"/>
</dbReference>
<dbReference type="NCBIfam" id="TIGR01777">
    <property type="entry name" value="yfcH"/>
    <property type="match status" value="1"/>
</dbReference>
<reference evidence="4 5" key="1">
    <citation type="submission" date="2018-03" db="EMBL/GenBank/DDBJ databases">
        <title>Phenotypic and genomic properties of Cyclonatronum proteinivorum gen. nov., sp. nov., a haloalkaliphilic bacteroidete from soda lakes possessing Na+-translocating rhodopsin.</title>
        <authorList>
            <person name="Toshchakov S.V."/>
            <person name="Korzhenkov A."/>
            <person name="Samarov N.I."/>
            <person name="Kublanov I.V."/>
            <person name="Muntyan M.S."/>
            <person name="Sorokin D.Y."/>
        </authorList>
    </citation>
    <scope>NUCLEOTIDE SEQUENCE [LARGE SCALE GENOMIC DNA]</scope>
    <source>
        <strain evidence="4 5">Omega</strain>
    </source>
</reference>
<dbReference type="InterPro" id="IPR036291">
    <property type="entry name" value="NAD(P)-bd_dom_sf"/>
</dbReference>
<comment type="similarity">
    <text evidence="1">Belongs to the NAD(P)-dependent epimerase/dehydratase family. SDR39U1 subfamily.</text>
</comment>
<dbReference type="KEGG" id="cprv:CYPRO_1530"/>
<dbReference type="Pfam" id="PF01370">
    <property type="entry name" value="Epimerase"/>
    <property type="match status" value="1"/>
</dbReference>
<name>A0A345UJX9_9BACT</name>
<evidence type="ECO:0000259" key="3">
    <source>
        <dbReference type="Pfam" id="PF08338"/>
    </source>
</evidence>
<dbReference type="AlphaFoldDB" id="A0A345UJX9"/>
<evidence type="ECO:0000313" key="5">
    <source>
        <dbReference type="Proteomes" id="UP000254808"/>
    </source>
</evidence>
<organism evidence="4 5">
    <name type="scientific">Cyclonatronum proteinivorum</name>
    <dbReference type="NCBI Taxonomy" id="1457365"/>
    <lineage>
        <taxon>Bacteria</taxon>
        <taxon>Pseudomonadati</taxon>
        <taxon>Balneolota</taxon>
        <taxon>Balneolia</taxon>
        <taxon>Balneolales</taxon>
        <taxon>Cyclonatronaceae</taxon>
        <taxon>Cyclonatronum</taxon>
    </lineage>
</organism>
<accession>A0A345UJX9</accession>
<gene>
    <name evidence="4" type="ORF">CYPRO_1530</name>
</gene>
<protein>
    <recommendedName>
        <fullName evidence="6">TIGR01777 family protein</fullName>
    </recommendedName>
</protein>
<evidence type="ECO:0000256" key="1">
    <source>
        <dbReference type="ARBA" id="ARBA00009353"/>
    </source>
</evidence>
<dbReference type="Pfam" id="PF08338">
    <property type="entry name" value="DUF1731"/>
    <property type="match status" value="1"/>
</dbReference>
<feature type="domain" description="NAD-dependent epimerase/dehydratase" evidence="2">
    <location>
        <begin position="3"/>
        <end position="223"/>
    </location>
</feature>
<dbReference type="EMBL" id="CP027806">
    <property type="protein sequence ID" value="AXJ00781.1"/>
    <property type="molecule type" value="Genomic_DNA"/>
</dbReference>
<dbReference type="OrthoDB" id="9801773at2"/>
<dbReference type="InterPro" id="IPR001509">
    <property type="entry name" value="Epimerase_deHydtase"/>
</dbReference>